<protein>
    <submittedName>
        <fullName evidence="3">Uncharacterized protein conserved in bacteria</fullName>
    </submittedName>
</protein>
<organism evidence="3 5">
    <name type="scientific">Legionella steigerwaltii</name>
    <dbReference type="NCBI Taxonomy" id="460"/>
    <lineage>
        <taxon>Bacteria</taxon>
        <taxon>Pseudomonadati</taxon>
        <taxon>Pseudomonadota</taxon>
        <taxon>Gammaproteobacteria</taxon>
        <taxon>Legionellales</taxon>
        <taxon>Legionellaceae</taxon>
        <taxon>Legionella</taxon>
    </lineage>
</organism>
<keyword evidence="4" id="KW-1185">Reference proteome</keyword>
<dbReference type="Gene3D" id="3.40.630.30">
    <property type="match status" value="1"/>
</dbReference>
<dbReference type="Proteomes" id="UP000255110">
    <property type="component" value="Unassembled WGS sequence"/>
</dbReference>
<dbReference type="EMBL" id="LNYZ01000013">
    <property type="protein sequence ID" value="KTD77468.1"/>
    <property type="molecule type" value="Genomic_DNA"/>
</dbReference>
<dbReference type="Pfam" id="PF13480">
    <property type="entry name" value="Acetyltransf_6"/>
    <property type="match status" value="1"/>
</dbReference>
<dbReference type="InterPro" id="IPR038740">
    <property type="entry name" value="BioF2-like_GNAT_dom"/>
</dbReference>
<dbReference type="EMBL" id="UGOY01000001">
    <property type="protein sequence ID" value="STY22677.1"/>
    <property type="molecule type" value="Genomic_DNA"/>
</dbReference>
<sequence length="321" mass="37100">MDRPLDLFEGKDWLSLYLEHPDPQFLPQEIKMEDNSSTVTFSGKVSLSNLLETSFPLPSLSVLFWGSPITDLFPACSSMNEIDMQIEQVFNLAKSQNASVIAVKDLPCGHFLEGSLIKREFIPIEHDPIWYCKVPTSLDGYIKTLSKGRSRGLKNRWNRFQKFVQVREATKDDISFIMTAYNYTWQKSVLKLEKLTIDFYMAALLNQQCKIFIYEHDNTPFAFTLLYLKDRIIFDKYIGIIPAIGHKFSLYSMSILYLLDWAHKEGFQWYIAGQGGGKSKRSLGFSVIPCKIWAKPLKFTRVLMFFANRIINIHSNRITSI</sequence>
<accession>A0A378L7I0</accession>
<evidence type="ECO:0000313" key="3">
    <source>
        <dbReference type="EMBL" id="STY22677.1"/>
    </source>
</evidence>
<dbReference type="STRING" id="460.Lstg_1825"/>
<dbReference type="Proteomes" id="UP000054820">
    <property type="component" value="Unassembled WGS sequence"/>
</dbReference>
<dbReference type="AlphaFoldDB" id="A0A378L7I0"/>
<evidence type="ECO:0000259" key="1">
    <source>
        <dbReference type="Pfam" id="PF13480"/>
    </source>
</evidence>
<evidence type="ECO:0000313" key="5">
    <source>
        <dbReference type="Proteomes" id="UP000255110"/>
    </source>
</evidence>
<reference evidence="3 5" key="2">
    <citation type="submission" date="2018-06" db="EMBL/GenBank/DDBJ databases">
        <authorList>
            <consortium name="Pathogen Informatics"/>
            <person name="Doyle S."/>
        </authorList>
    </citation>
    <scope>NUCLEOTIDE SEQUENCE [LARGE SCALE GENOMIC DNA]</scope>
    <source>
        <strain evidence="3 5">NCTC11991</strain>
    </source>
</reference>
<dbReference type="InterPro" id="IPR016181">
    <property type="entry name" value="Acyl_CoA_acyltransferase"/>
</dbReference>
<evidence type="ECO:0000313" key="2">
    <source>
        <dbReference type="EMBL" id="KTD77468.1"/>
    </source>
</evidence>
<dbReference type="SUPFAM" id="SSF55729">
    <property type="entry name" value="Acyl-CoA N-acyltransferases (Nat)"/>
    <property type="match status" value="1"/>
</dbReference>
<feature type="domain" description="BioF2-like acetyltransferase" evidence="1">
    <location>
        <begin position="150"/>
        <end position="275"/>
    </location>
</feature>
<reference evidence="2 4" key="1">
    <citation type="submission" date="2015-11" db="EMBL/GenBank/DDBJ databases">
        <title>Genomic analysis of 38 Legionella species identifies large and diverse effector repertoires.</title>
        <authorList>
            <person name="Burstein D."/>
            <person name="Amaro F."/>
            <person name="Zusman T."/>
            <person name="Lifshitz Z."/>
            <person name="Cohen O."/>
            <person name="Gilbert J.A."/>
            <person name="Pupko T."/>
            <person name="Shuman H.A."/>
            <person name="Segal G."/>
        </authorList>
    </citation>
    <scope>NUCLEOTIDE SEQUENCE [LARGE SCALE GENOMIC DNA]</scope>
    <source>
        <strain evidence="2 4">SC-18-C9</strain>
    </source>
</reference>
<gene>
    <name evidence="2" type="ORF">Lstg_1825</name>
    <name evidence="3" type="ORF">NCTC11991_01266</name>
</gene>
<name>A0A378L7I0_9GAMM</name>
<proteinExistence type="predicted"/>
<evidence type="ECO:0000313" key="4">
    <source>
        <dbReference type="Proteomes" id="UP000054820"/>
    </source>
</evidence>